<keyword evidence="2" id="KW-1185">Reference proteome</keyword>
<dbReference type="EMBL" id="ARXR01000035">
    <property type="protein sequence ID" value="MBF5054251.1"/>
    <property type="molecule type" value="Genomic_DNA"/>
</dbReference>
<evidence type="ECO:0008006" key="3">
    <source>
        <dbReference type="Google" id="ProtNLM"/>
    </source>
</evidence>
<comment type="caution">
    <text evidence="1">The sequence shown here is derived from an EMBL/GenBank/DDBJ whole genome shotgun (WGS) entry which is preliminary data.</text>
</comment>
<protein>
    <recommendedName>
        <fullName evidence="3">Lipoprotein</fullName>
    </recommendedName>
</protein>
<evidence type="ECO:0000313" key="1">
    <source>
        <dbReference type="EMBL" id="MBF5054251.1"/>
    </source>
</evidence>
<dbReference type="PROSITE" id="PS51257">
    <property type="entry name" value="PROKAR_LIPOPROTEIN"/>
    <property type="match status" value="1"/>
</dbReference>
<organism evidence="1 2">
    <name type="scientific">Alloalcanivorax venustensis ISO4</name>
    <dbReference type="NCBI Taxonomy" id="1177184"/>
    <lineage>
        <taxon>Bacteria</taxon>
        <taxon>Pseudomonadati</taxon>
        <taxon>Pseudomonadota</taxon>
        <taxon>Gammaproteobacteria</taxon>
        <taxon>Oceanospirillales</taxon>
        <taxon>Alcanivoracaceae</taxon>
        <taxon>Alloalcanivorax</taxon>
    </lineage>
</organism>
<gene>
    <name evidence="1" type="ORF">ISO4_02853</name>
</gene>
<accession>A0ABS0AJD8</accession>
<dbReference type="RefSeq" id="WP_194856672.1">
    <property type="nucleotide sequence ID" value="NZ_ARXR01000035.1"/>
</dbReference>
<dbReference type="Proteomes" id="UP000644441">
    <property type="component" value="Unassembled WGS sequence"/>
</dbReference>
<name>A0ABS0AJD8_9GAMM</name>
<evidence type="ECO:0000313" key="2">
    <source>
        <dbReference type="Proteomes" id="UP000644441"/>
    </source>
</evidence>
<sequence>MRSLLNKIARPARALIAGGVITALSGCGIIYKTTGDVLVSFGQAELAPHLLAYDDVRMGCITGEAQTPLLMSFSEVGSHPEKLGVMTYTTAAVCAEQMALESELSYLRAVNDGRVSEAQDARIQQKRWSKIAAKRLLKSYELMDEVYGPLDEGECPKLNHELDQIVWLVGNIAGVQALVADGAADGSVGVPRNIVAKVERNAKCLDSDDWWGAPQGLRAAVWTILPQLAPEGAQPWQTLEQSAEKGFESGVRLGSAFYAISAYGKGNNDRLRTAIRDFAANGENINEDYAMIDAIAEILITGLSDRLWTENTGKRTPLNGLGTFWDDAPSEPTMNIDDLL</sequence>
<proteinExistence type="predicted"/>
<reference evidence="1 2" key="1">
    <citation type="submission" date="2012-09" db="EMBL/GenBank/DDBJ databases">
        <title>Genome Sequence of alkane-degrading Bacterium Alcanivorax venustensis ISO4.</title>
        <authorList>
            <person name="Lai Q."/>
            <person name="Shao Z."/>
        </authorList>
    </citation>
    <scope>NUCLEOTIDE SEQUENCE [LARGE SCALE GENOMIC DNA]</scope>
    <source>
        <strain evidence="1 2">ISO4</strain>
    </source>
</reference>